<proteinExistence type="predicted"/>
<dbReference type="EMBL" id="AZHB01000008">
    <property type="protein sequence ID" value="OAA66116.1"/>
    <property type="molecule type" value="Genomic_DNA"/>
</dbReference>
<protein>
    <submittedName>
        <fullName evidence="2">Uncharacterized protein</fullName>
    </submittedName>
</protein>
<feature type="region of interest" description="Disordered" evidence="1">
    <location>
        <begin position="115"/>
        <end position="160"/>
    </location>
</feature>
<feature type="compositionally biased region" description="Basic and acidic residues" evidence="1">
    <location>
        <begin position="293"/>
        <end position="308"/>
    </location>
</feature>
<feature type="compositionally biased region" description="Acidic residues" evidence="1">
    <location>
        <begin position="140"/>
        <end position="160"/>
    </location>
</feature>
<feature type="region of interest" description="Disordered" evidence="1">
    <location>
        <begin position="292"/>
        <end position="312"/>
    </location>
</feature>
<evidence type="ECO:0000256" key="1">
    <source>
        <dbReference type="SAM" id="MobiDB-lite"/>
    </source>
</evidence>
<name>A0A167YBH4_CORFA</name>
<sequence length="321" mass="36049">MEYVTVTINPRAAPKTTEPSGPFTSSHHGSKKRLHQAPPARATAAPASEDRLLEGLAVLLDYLNDGDGPDQLARLRRRADLWCQAYHRRRDYTLRDPRRGRPISRVPRCVFAAHPHLFSPTRRPPPTRLDPSSPPPLEPDGGDSSDPEAGVFDDDDDDRPEEFPAYAEPALLCDDDALRRLAERCDRDREPLERRRRARLLDAAGGHHHAALFDVRVHARDLLDSPILWYIPELVACLAHLPPAPAYVSWLREQQRPVLADEEEAAWEEAEGVVTDATMSVPIGLKRKVSGKGRHESHEWRPKAEGGHRKGRGWNILAMMG</sequence>
<comment type="caution">
    <text evidence="2">The sequence shown here is derived from an EMBL/GenBank/DDBJ whole genome shotgun (WGS) entry which is preliminary data.</text>
</comment>
<keyword evidence="3" id="KW-1185">Reference proteome</keyword>
<dbReference type="RefSeq" id="XP_018705140.1">
    <property type="nucleotide sequence ID" value="XM_018847560.1"/>
</dbReference>
<dbReference type="Proteomes" id="UP000076744">
    <property type="component" value="Unassembled WGS sequence"/>
</dbReference>
<gene>
    <name evidence="2" type="ORF">ISF_03954</name>
</gene>
<feature type="compositionally biased region" description="Low complexity" evidence="1">
    <location>
        <begin position="37"/>
        <end position="47"/>
    </location>
</feature>
<evidence type="ECO:0000313" key="3">
    <source>
        <dbReference type="Proteomes" id="UP000076744"/>
    </source>
</evidence>
<evidence type="ECO:0000313" key="2">
    <source>
        <dbReference type="EMBL" id="OAA66116.1"/>
    </source>
</evidence>
<dbReference type="AlphaFoldDB" id="A0A167YBH4"/>
<dbReference type="GeneID" id="30020246"/>
<accession>A0A167YBH4</accession>
<dbReference type="OrthoDB" id="4940508at2759"/>
<reference evidence="2 3" key="1">
    <citation type="journal article" date="2016" name="Genome Biol. Evol.">
        <title>Divergent and convergent evolution of fungal pathogenicity.</title>
        <authorList>
            <person name="Shang Y."/>
            <person name="Xiao G."/>
            <person name="Zheng P."/>
            <person name="Cen K."/>
            <person name="Zhan S."/>
            <person name="Wang C."/>
        </authorList>
    </citation>
    <scope>NUCLEOTIDE SEQUENCE [LARGE SCALE GENOMIC DNA]</scope>
    <source>
        <strain evidence="2 3">ARSEF 2679</strain>
    </source>
</reference>
<feature type="compositionally biased region" description="Polar residues" evidence="1">
    <location>
        <begin position="17"/>
        <end position="27"/>
    </location>
</feature>
<feature type="compositionally biased region" description="Pro residues" evidence="1">
    <location>
        <begin position="122"/>
        <end position="138"/>
    </location>
</feature>
<organism evidence="2 3">
    <name type="scientific">Cordyceps fumosorosea (strain ARSEF 2679)</name>
    <name type="common">Isaria fumosorosea</name>
    <dbReference type="NCBI Taxonomy" id="1081104"/>
    <lineage>
        <taxon>Eukaryota</taxon>
        <taxon>Fungi</taxon>
        <taxon>Dikarya</taxon>
        <taxon>Ascomycota</taxon>
        <taxon>Pezizomycotina</taxon>
        <taxon>Sordariomycetes</taxon>
        <taxon>Hypocreomycetidae</taxon>
        <taxon>Hypocreales</taxon>
        <taxon>Cordycipitaceae</taxon>
        <taxon>Cordyceps</taxon>
    </lineage>
</organism>
<feature type="region of interest" description="Disordered" evidence="1">
    <location>
        <begin position="1"/>
        <end position="48"/>
    </location>
</feature>